<feature type="disulfide bond" evidence="25">
    <location>
        <begin position="301"/>
        <end position="405"/>
    </location>
</feature>
<proteinExistence type="inferred from homology"/>
<reference evidence="26" key="1">
    <citation type="submission" date="2021-03" db="EMBL/GenBank/DDBJ databases">
        <title>Chromosome level genome of the anhydrobiotic midge Polypedilum vanderplanki.</title>
        <authorList>
            <person name="Yoshida Y."/>
            <person name="Kikawada T."/>
            <person name="Gusev O."/>
        </authorList>
    </citation>
    <scope>NUCLEOTIDE SEQUENCE</scope>
    <source>
        <strain evidence="26">NIAS01</strain>
        <tissue evidence="26">Whole body or cell culture</tissue>
    </source>
</reference>
<dbReference type="AlphaFoldDB" id="A0A9J6C0A0"/>
<evidence type="ECO:0000256" key="3">
    <source>
        <dbReference type="ARBA" id="ARBA00004922"/>
    </source>
</evidence>
<evidence type="ECO:0000256" key="12">
    <source>
        <dbReference type="ARBA" id="ARBA00022989"/>
    </source>
</evidence>
<feature type="disulfide bond" evidence="25">
    <location>
        <begin position="246"/>
        <end position="249"/>
    </location>
</feature>
<keyword evidence="16" id="KW-0325">Glycoprotein</keyword>
<keyword evidence="15 25" id="KW-1015">Disulfide bond</keyword>
<dbReference type="GO" id="GO:0046872">
    <property type="term" value="F:metal ion binding"/>
    <property type="evidence" value="ECO:0007669"/>
    <property type="project" value="UniProtKB-KW"/>
</dbReference>
<feature type="disulfide bond" evidence="25">
    <location>
        <begin position="340"/>
        <end position="349"/>
    </location>
</feature>
<evidence type="ECO:0000256" key="11">
    <source>
        <dbReference type="ARBA" id="ARBA00022968"/>
    </source>
</evidence>
<keyword evidence="17 24" id="KW-0464">Manganese</keyword>
<organism evidence="26 27">
    <name type="scientific">Polypedilum vanderplanki</name>
    <name type="common">Sleeping chironomid midge</name>
    <dbReference type="NCBI Taxonomy" id="319348"/>
    <lineage>
        <taxon>Eukaryota</taxon>
        <taxon>Metazoa</taxon>
        <taxon>Ecdysozoa</taxon>
        <taxon>Arthropoda</taxon>
        <taxon>Hexapoda</taxon>
        <taxon>Insecta</taxon>
        <taxon>Pterygota</taxon>
        <taxon>Neoptera</taxon>
        <taxon>Endopterygota</taxon>
        <taxon>Diptera</taxon>
        <taxon>Nematocera</taxon>
        <taxon>Chironomoidea</taxon>
        <taxon>Chironomidae</taxon>
        <taxon>Chironominae</taxon>
        <taxon>Polypedilum</taxon>
        <taxon>Polypedilum</taxon>
    </lineage>
</organism>
<comment type="cofactor">
    <cofactor evidence="1 24">
        <name>Mn(2+)</name>
        <dbReference type="ChEBI" id="CHEBI:29035"/>
    </cofactor>
</comment>
<dbReference type="PANTHER" id="PTHR12871:SF0">
    <property type="entry name" value="ALPHA-1,6-MANNOSYL-GLYCOPROTEIN 2-BETA-N-ACETYLGLUCOSAMINYLTRANSFERASE"/>
    <property type="match status" value="1"/>
</dbReference>
<sequence length="427" mass="50595">MRRPNRRMFFTLVLIIFWFTGIIFVKIKETSFGNFFNTNCTNTDASTNFQFLSLARLIKMHNEEQRILNIERYGPITKDTFFITIQVHNRIAYLRHLVDSLKKAKNIDKALLIFSHDLYDNEINELIRSIDFCMVLQIFYPYSIQIYSNVFPGTDVNDCPRNIKKIDAIVKKCNNFDHPDSYGHYREAKFTQMKHHWWWKLNRIFDELNVTKELDIRLLLLEEDHFVAEDFLYIYKEMQKQISFECPKCNIIALGTYEEKLNENTYNKIEISPWTTNIHNMGMALNKTTWKAVKNCAEYFCTYDEYNYDFSLQNINIRCLKDKLFTALIRGPRIFHTGECGVHHIHKNCNVNKKIDEINLNLSEAKKHRLLYPEDLEISSVDLKHPVLILTNNGGWADKRDHCLCMQMTWNKVNSKCHGVLTLPNDL</sequence>
<evidence type="ECO:0000313" key="26">
    <source>
        <dbReference type="EMBL" id="KAG5675235.1"/>
    </source>
</evidence>
<dbReference type="GO" id="GO:0008455">
    <property type="term" value="F:alpha-1,6-mannosylglycoprotein 2-beta-N-acetylglucosaminyltransferase activity"/>
    <property type="evidence" value="ECO:0007669"/>
    <property type="project" value="UniProtKB-EC"/>
</dbReference>
<dbReference type="Proteomes" id="UP001107558">
    <property type="component" value="Chromosome 2"/>
</dbReference>
<comment type="caution">
    <text evidence="26">The sequence shown here is derived from an EMBL/GenBank/DDBJ whole genome shotgun (WGS) entry which is preliminary data.</text>
</comment>
<dbReference type="EC" id="2.4.1.143" evidence="5"/>
<dbReference type="GO" id="GO:0009312">
    <property type="term" value="P:oligosaccharide biosynthetic process"/>
    <property type="evidence" value="ECO:0007669"/>
    <property type="project" value="InterPro"/>
</dbReference>
<evidence type="ECO:0000256" key="1">
    <source>
        <dbReference type="ARBA" id="ARBA00001936"/>
    </source>
</evidence>
<comment type="pathway">
    <text evidence="3">Protein modification; protein glycosylation.</text>
</comment>
<dbReference type="Pfam" id="PF05060">
    <property type="entry name" value="MGAT2"/>
    <property type="match status" value="1"/>
</dbReference>
<dbReference type="EMBL" id="JADBJN010000002">
    <property type="protein sequence ID" value="KAG5675235.1"/>
    <property type="molecule type" value="Genomic_DNA"/>
</dbReference>
<feature type="binding site" evidence="23">
    <location>
        <position position="117"/>
    </location>
    <ligand>
        <name>substrate</name>
    </ligand>
</feature>
<dbReference type="GO" id="GO:0000139">
    <property type="term" value="C:Golgi membrane"/>
    <property type="evidence" value="ECO:0007669"/>
    <property type="project" value="UniProtKB-SubCell"/>
</dbReference>
<dbReference type="InterPro" id="IPR029044">
    <property type="entry name" value="Nucleotide-diphossugar_trans"/>
</dbReference>
<name>A0A9J6C0A0_POLVA</name>
<evidence type="ECO:0000256" key="16">
    <source>
        <dbReference type="ARBA" id="ARBA00023180"/>
    </source>
</evidence>
<dbReference type="InterPro" id="IPR007754">
    <property type="entry name" value="GlcNAc_II"/>
</dbReference>
<evidence type="ECO:0000256" key="25">
    <source>
        <dbReference type="PIRSR" id="PIRSR607754-3"/>
    </source>
</evidence>
<dbReference type="GO" id="GO:0006487">
    <property type="term" value="P:protein N-linked glycosylation"/>
    <property type="evidence" value="ECO:0007669"/>
    <property type="project" value="TreeGrafter"/>
</dbReference>
<feature type="binding site" evidence="24">
    <location>
        <position position="224"/>
    </location>
    <ligand>
        <name>Mn(2+)</name>
        <dbReference type="ChEBI" id="CHEBI:29035"/>
    </ligand>
</feature>
<evidence type="ECO:0000256" key="14">
    <source>
        <dbReference type="ARBA" id="ARBA00023136"/>
    </source>
</evidence>
<keyword evidence="11" id="KW-0735">Signal-anchor</keyword>
<keyword evidence="13" id="KW-0333">Golgi apparatus</keyword>
<evidence type="ECO:0000256" key="19">
    <source>
        <dbReference type="ARBA" id="ARBA00031203"/>
    </source>
</evidence>
<comment type="subcellular location">
    <subcellularLocation>
        <location evidence="2">Golgi apparatus membrane</location>
        <topology evidence="2">Single-pass type II membrane protein</topology>
    </subcellularLocation>
</comment>
<accession>A0A9J6C0A0</accession>
<comment type="catalytic activity">
    <reaction evidence="22">
        <text>an N(4)-{beta-D-GlcNAc-(1-&gt;2)-alpha-D-Man-(1-&gt;3)-[alpha-D-Man-(1-&gt;6)]-beta-D-Man-(1-&gt;4)-beta-D-GlcNAc-(1-&gt;4)-beta-D-GlcNAc}-L-asparaginyl-[protein] + UDP-N-acetyl-alpha-D-glucosamine = N(4)-{beta-D-GlcNAc-(1-&gt;2)-alpha-D-Man-(1-&gt;3)-[beta-D-GlcNAc-(1-&gt;2)-alpha-D-Man-(1-&gt;6)]-beta-D-Man-(1-&gt;4)-beta-D-GlcNAc-(1-&gt;4)-beta-D-GlcNAc}-L-asparaginyl-[protein] + UDP + H(+)</text>
        <dbReference type="Rhea" id="RHEA:12941"/>
        <dbReference type="Rhea" id="RHEA-COMP:13526"/>
        <dbReference type="Rhea" id="RHEA-COMP:14369"/>
        <dbReference type="ChEBI" id="CHEBI:15378"/>
        <dbReference type="ChEBI" id="CHEBI:57705"/>
        <dbReference type="ChEBI" id="CHEBI:58223"/>
        <dbReference type="ChEBI" id="CHEBI:60615"/>
        <dbReference type="ChEBI" id="CHEBI:60651"/>
        <dbReference type="EC" id="2.4.1.143"/>
    </reaction>
</comment>
<evidence type="ECO:0000256" key="7">
    <source>
        <dbReference type="ARBA" id="ARBA00022676"/>
    </source>
</evidence>
<evidence type="ECO:0000256" key="22">
    <source>
        <dbReference type="ARBA" id="ARBA00093257"/>
    </source>
</evidence>
<evidence type="ECO:0000256" key="21">
    <source>
        <dbReference type="ARBA" id="ARBA00032915"/>
    </source>
</evidence>
<keyword evidence="10 24" id="KW-0479">Metal-binding</keyword>
<comment type="similarity">
    <text evidence="4">Belongs to the glycosyltransferase 16 (GT16) protein family.</text>
</comment>
<keyword evidence="8" id="KW-0808">Transferase</keyword>
<dbReference type="OrthoDB" id="6019616at2759"/>
<evidence type="ECO:0000256" key="13">
    <source>
        <dbReference type="ARBA" id="ARBA00023034"/>
    </source>
</evidence>
<evidence type="ECO:0000256" key="18">
    <source>
        <dbReference type="ARBA" id="ARBA00029663"/>
    </source>
</evidence>
<feature type="binding site" evidence="24">
    <location>
        <position position="336"/>
    </location>
    <ligand>
        <name>Mn(2+)</name>
        <dbReference type="ChEBI" id="CHEBI:29035"/>
    </ligand>
</feature>
<evidence type="ECO:0000256" key="24">
    <source>
        <dbReference type="PIRSR" id="PIRSR607754-2"/>
    </source>
</evidence>
<dbReference type="SUPFAM" id="SSF53448">
    <property type="entry name" value="Nucleotide-diphospho-sugar transferases"/>
    <property type="match status" value="1"/>
</dbReference>
<dbReference type="Gene3D" id="3.90.550.10">
    <property type="entry name" value="Spore Coat Polysaccharide Biosynthesis Protein SpsA, Chain A"/>
    <property type="match status" value="1"/>
</dbReference>
<evidence type="ECO:0000256" key="17">
    <source>
        <dbReference type="ARBA" id="ARBA00023211"/>
    </source>
</evidence>
<keyword evidence="12" id="KW-1133">Transmembrane helix</keyword>
<keyword evidence="14" id="KW-0472">Membrane</keyword>
<gene>
    <name evidence="26" type="ORF">PVAND_005156</name>
</gene>
<evidence type="ECO:0000256" key="15">
    <source>
        <dbReference type="ARBA" id="ARBA00023157"/>
    </source>
</evidence>
<evidence type="ECO:0000256" key="4">
    <source>
        <dbReference type="ARBA" id="ARBA00011011"/>
    </source>
</evidence>
<keyword evidence="9" id="KW-0812">Transmembrane</keyword>
<evidence type="ECO:0000313" key="27">
    <source>
        <dbReference type="Proteomes" id="UP001107558"/>
    </source>
</evidence>
<evidence type="ECO:0000256" key="8">
    <source>
        <dbReference type="ARBA" id="ARBA00022679"/>
    </source>
</evidence>
<evidence type="ECO:0000256" key="2">
    <source>
        <dbReference type="ARBA" id="ARBA00004323"/>
    </source>
</evidence>
<feature type="disulfide bond" evidence="25">
    <location>
        <begin position="159"/>
        <end position="173"/>
    </location>
</feature>
<evidence type="ECO:0000256" key="23">
    <source>
        <dbReference type="PIRSR" id="PIRSR607754-1"/>
    </source>
</evidence>
<evidence type="ECO:0000256" key="10">
    <source>
        <dbReference type="ARBA" id="ARBA00022723"/>
    </source>
</evidence>
<evidence type="ECO:0000256" key="9">
    <source>
        <dbReference type="ARBA" id="ARBA00022692"/>
    </source>
</evidence>
<dbReference type="PANTHER" id="PTHR12871">
    <property type="entry name" value="BETA-1,2-N-ACETYLGLUCOSAMINYLTRANSFERASE II"/>
    <property type="match status" value="1"/>
</dbReference>
<keyword evidence="7" id="KW-0328">Glycosyltransferase</keyword>
<evidence type="ECO:0000256" key="5">
    <source>
        <dbReference type="ARBA" id="ARBA00012613"/>
    </source>
</evidence>
<evidence type="ECO:0000256" key="6">
    <source>
        <dbReference type="ARBA" id="ARBA00014817"/>
    </source>
</evidence>
<evidence type="ECO:0000256" key="20">
    <source>
        <dbReference type="ARBA" id="ARBA00032552"/>
    </source>
</evidence>
<feature type="binding site" evidence="23">
    <location>
        <begin position="86"/>
        <end position="90"/>
    </location>
    <ligand>
        <name>substrate</name>
    </ligand>
</feature>
<dbReference type="GO" id="GO:0005795">
    <property type="term" value="C:Golgi stack"/>
    <property type="evidence" value="ECO:0007669"/>
    <property type="project" value="InterPro"/>
</dbReference>
<keyword evidence="27" id="KW-1185">Reference proteome</keyword>
<protein>
    <recommendedName>
        <fullName evidence="6">Alpha-1,6-mannosyl-glycoprotein 2-beta-N-acetylglucosaminyltransferase</fullName>
        <ecNumber evidence="5">2.4.1.143</ecNumber>
    </recommendedName>
    <alternativeName>
        <fullName evidence="21">Beta-1,2-N-acetylglucosaminyltransferase II</fullName>
    </alternativeName>
    <alternativeName>
        <fullName evidence="20">GlcNAc-T II</fullName>
    </alternativeName>
    <alternativeName>
        <fullName evidence="19">Mannoside acetylglucosaminyltransferase 2</fullName>
    </alternativeName>
    <alternativeName>
        <fullName evidence="18">N-glycosyl-oligosaccharide-glycoprotein N-acetylglucosaminyltransferase II</fullName>
    </alternativeName>
</protein>
<feature type="disulfide bond" evidence="25">
    <location>
        <begin position="296"/>
        <end position="319"/>
    </location>
</feature>
<feature type="binding site" evidence="23">
    <location>
        <begin position="192"/>
        <end position="196"/>
    </location>
    <ligand>
        <name>substrate</name>
    </ligand>
</feature>